<gene>
    <name evidence="1" type="ORF">EV667_3020</name>
</gene>
<evidence type="ECO:0000313" key="1">
    <source>
        <dbReference type="EMBL" id="TCK29002.1"/>
    </source>
</evidence>
<dbReference type="Proteomes" id="UP000295030">
    <property type="component" value="Unassembled WGS sequence"/>
</dbReference>
<dbReference type="EMBL" id="SMFY01000002">
    <property type="protein sequence ID" value="TCK29002.1"/>
    <property type="molecule type" value="Genomic_DNA"/>
</dbReference>
<comment type="caution">
    <text evidence="1">The sequence shown here is derived from an EMBL/GenBank/DDBJ whole genome shotgun (WGS) entry which is preliminary data.</text>
</comment>
<sequence length="78" mass="8683">MTGTRERYTAIYRFEGQTADDRFVTVLIEPHGKWWPISPHLADRSLAIEVAQNLAEALAVRCEPIPMRAGTWSQGGAA</sequence>
<name>A0A4R1IE06_ANCAQ</name>
<dbReference type="RefSeq" id="WP_131836094.1">
    <property type="nucleotide sequence ID" value="NZ_SMFY01000002.1"/>
</dbReference>
<dbReference type="AlphaFoldDB" id="A0A4R1IE06"/>
<organism evidence="1 2">
    <name type="scientific">Ancylobacter aquaticus</name>
    <dbReference type="NCBI Taxonomy" id="100"/>
    <lineage>
        <taxon>Bacteria</taxon>
        <taxon>Pseudomonadati</taxon>
        <taxon>Pseudomonadota</taxon>
        <taxon>Alphaproteobacteria</taxon>
        <taxon>Hyphomicrobiales</taxon>
        <taxon>Xanthobacteraceae</taxon>
        <taxon>Ancylobacter</taxon>
    </lineage>
</organism>
<proteinExistence type="predicted"/>
<protein>
    <submittedName>
        <fullName evidence="1">Uncharacterized protein</fullName>
    </submittedName>
</protein>
<reference evidence="1 2" key="1">
    <citation type="submission" date="2019-03" db="EMBL/GenBank/DDBJ databases">
        <title>Genomic Encyclopedia of Type Strains, Phase IV (KMG-IV): sequencing the most valuable type-strain genomes for metagenomic binning, comparative biology and taxonomic classification.</title>
        <authorList>
            <person name="Goeker M."/>
        </authorList>
    </citation>
    <scope>NUCLEOTIDE SEQUENCE [LARGE SCALE GENOMIC DNA]</scope>
    <source>
        <strain evidence="1 2">DSM 101</strain>
    </source>
</reference>
<keyword evidence="2" id="KW-1185">Reference proteome</keyword>
<accession>A0A4R1IE06</accession>
<evidence type="ECO:0000313" key="2">
    <source>
        <dbReference type="Proteomes" id="UP000295030"/>
    </source>
</evidence>